<keyword evidence="2" id="KW-0805">Transcription regulation</keyword>
<dbReference type="FunFam" id="1.10.260.40:FF:000002">
    <property type="entry name" value="HTH-type transcriptional repressor PurR"/>
    <property type="match status" value="1"/>
</dbReference>
<evidence type="ECO:0000313" key="7">
    <source>
        <dbReference type="Proteomes" id="UP000001552"/>
    </source>
</evidence>
<keyword evidence="4" id="KW-0804">Transcription</keyword>
<dbReference type="AlphaFoldDB" id="D3T5G2"/>
<evidence type="ECO:0000259" key="5">
    <source>
        <dbReference type="PROSITE" id="PS50932"/>
    </source>
</evidence>
<evidence type="ECO:0000256" key="4">
    <source>
        <dbReference type="ARBA" id="ARBA00023163"/>
    </source>
</evidence>
<dbReference type="CDD" id="cd06267">
    <property type="entry name" value="PBP1_LacI_sugar_binding-like"/>
    <property type="match status" value="1"/>
</dbReference>
<dbReference type="GO" id="GO:0003700">
    <property type="term" value="F:DNA-binding transcription factor activity"/>
    <property type="evidence" value="ECO:0007669"/>
    <property type="project" value="TreeGrafter"/>
</dbReference>
<dbReference type="Pfam" id="PF00356">
    <property type="entry name" value="LacI"/>
    <property type="match status" value="1"/>
</dbReference>
<gene>
    <name evidence="6" type="ordered locus">Thit_2113</name>
</gene>
<keyword evidence="1" id="KW-0678">Repressor</keyword>
<reference evidence="6" key="1">
    <citation type="submission" date="2010-02" db="EMBL/GenBank/DDBJ databases">
        <title>Complete sequence of Thermoanaerobacter italicus Ab9.</title>
        <authorList>
            <consortium name="US DOE Joint Genome Institute"/>
            <person name="Lucas S."/>
            <person name="Copeland A."/>
            <person name="Lapidus A."/>
            <person name="Cheng J.-F."/>
            <person name="Bruce D."/>
            <person name="Goodwin L."/>
            <person name="Pitluck S."/>
            <person name="Chertkov O."/>
            <person name="Detter J.C."/>
            <person name="Han C."/>
            <person name="Tapia R."/>
            <person name="Land M."/>
            <person name="Hauser L."/>
            <person name="Kyrpides N."/>
            <person name="Mikhailova N."/>
            <person name="Hemme C.L."/>
            <person name="Woyke T."/>
        </authorList>
    </citation>
    <scope>NUCLEOTIDE SEQUENCE [LARGE SCALE GENOMIC DNA]</scope>
    <source>
        <strain evidence="6">Ab9</strain>
    </source>
</reference>
<dbReference type="PROSITE" id="PS00356">
    <property type="entry name" value="HTH_LACI_1"/>
    <property type="match status" value="1"/>
</dbReference>
<dbReference type="GO" id="GO:0000976">
    <property type="term" value="F:transcription cis-regulatory region binding"/>
    <property type="evidence" value="ECO:0007669"/>
    <property type="project" value="TreeGrafter"/>
</dbReference>
<dbReference type="SUPFAM" id="SSF47413">
    <property type="entry name" value="lambda repressor-like DNA-binding domains"/>
    <property type="match status" value="1"/>
</dbReference>
<dbReference type="PANTHER" id="PTHR30146">
    <property type="entry name" value="LACI-RELATED TRANSCRIPTIONAL REPRESSOR"/>
    <property type="match status" value="1"/>
</dbReference>
<dbReference type="KEGG" id="tit:Thit_2113"/>
<dbReference type="InterPro" id="IPR000843">
    <property type="entry name" value="HTH_LacI"/>
</dbReference>
<keyword evidence="7" id="KW-1185">Reference proteome</keyword>
<accession>D3T5G2</accession>
<feature type="domain" description="HTH lacI-type" evidence="5">
    <location>
        <begin position="3"/>
        <end position="57"/>
    </location>
</feature>
<dbReference type="InterPro" id="IPR001761">
    <property type="entry name" value="Peripla_BP/Lac1_sug-bd_dom"/>
</dbReference>
<dbReference type="Pfam" id="PF00532">
    <property type="entry name" value="Peripla_BP_1"/>
    <property type="match status" value="1"/>
</dbReference>
<sequence>MAANIKDVARKANVSTATVSHVINNTRYVSEEVKSRVIQAMKELNYRPNSVARSLRSKKSNTIGLIVPVRVEDTSSFFFMSVAQGIESALKKHGYNLLLSNSNENIEYEKEQIRIFNSLLIDGLIITPTAEEHSYLNEILTTSYPVVFIDRRPRGVEGDCVLSDGYTGTYEAICYMIQKGYKRIGYISGPMGLTTSDERFEGYKRAILDNGFEIELSLIKEAEATYKNGYELAKELVNEQKVTAIFAANNVMTIGALEFLQEQNLKIPEDVAIIGFDDYEWTKIISPPLTVVKQYPYDLGIKAAEVLLDRIKNPKKKYKEYRLPTKLVIRHSC</sequence>
<dbReference type="Proteomes" id="UP000001552">
    <property type="component" value="Chromosome"/>
</dbReference>
<dbReference type="PANTHER" id="PTHR30146:SF148">
    <property type="entry name" value="HTH-TYPE TRANSCRIPTIONAL REPRESSOR PURR-RELATED"/>
    <property type="match status" value="1"/>
</dbReference>
<organism evidence="6 7">
    <name type="scientific">Thermoanaerobacter italicus (strain DSM 9252 / Ab9)</name>
    <dbReference type="NCBI Taxonomy" id="580331"/>
    <lineage>
        <taxon>Bacteria</taxon>
        <taxon>Bacillati</taxon>
        <taxon>Bacillota</taxon>
        <taxon>Clostridia</taxon>
        <taxon>Thermoanaerobacterales</taxon>
        <taxon>Thermoanaerobacteraceae</taxon>
        <taxon>Thermoanaerobacter</taxon>
    </lineage>
</organism>
<evidence type="ECO:0000313" key="6">
    <source>
        <dbReference type="EMBL" id="ADD03335.1"/>
    </source>
</evidence>
<dbReference type="SUPFAM" id="SSF53822">
    <property type="entry name" value="Periplasmic binding protein-like I"/>
    <property type="match status" value="1"/>
</dbReference>
<name>D3T5G2_THEIA</name>
<dbReference type="InterPro" id="IPR028082">
    <property type="entry name" value="Peripla_BP_I"/>
</dbReference>
<dbReference type="RefSeq" id="WP_012996028.1">
    <property type="nucleotide sequence ID" value="NC_013921.1"/>
</dbReference>
<dbReference type="EMBL" id="CP001936">
    <property type="protein sequence ID" value="ADD03335.1"/>
    <property type="molecule type" value="Genomic_DNA"/>
</dbReference>
<dbReference type="HOGENOM" id="CLU_037628_6_0_9"/>
<dbReference type="Gene3D" id="1.10.260.40">
    <property type="entry name" value="lambda repressor-like DNA-binding domains"/>
    <property type="match status" value="1"/>
</dbReference>
<dbReference type="PROSITE" id="PS50932">
    <property type="entry name" value="HTH_LACI_2"/>
    <property type="match status" value="1"/>
</dbReference>
<dbReference type="OrthoDB" id="9784962at2"/>
<evidence type="ECO:0000256" key="2">
    <source>
        <dbReference type="ARBA" id="ARBA00023015"/>
    </source>
</evidence>
<evidence type="ECO:0000256" key="3">
    <source>
        <dbReference type="ARBA" id="ARBA00023125"/>
    </source>
</evidence>
<protein>
    <submittedName>
        <fullName evidence="6">Transcriptional regulator, LacI family</fullName>
    </submittedName>
</protein>
<dbReference type="CDD" id="cd01392">
    <property type="entry name" value="HTH_LacI"/>
    <property type="match status" value="1"/>
</dbReference>
<dbReference type="Gene3D" id="3.40.50.2300">
    <property type="match status" value="2"/>
</dbReference>
<dbReference type="PRINTS" id="PR00036">
    <property type="entry name" value="HTHLACI"/>
</dbReference>
<evidence type="ECO:0000256" key="1">
    <source>
        <dbReference type="ARBA" id="ARBA00022491"/>
    </source>
</evidence>
<dbReference type="eggNOG" id="COG1609">
    <property type="taxonomic scope" value="Bacteria"/>
</dbReference>
<dbReference type="SMART" id="SM00354">
    <property type="entry name" value="HTH_LACI"/>
    <property type="match status" value="1"/>
</dbReference>
<proteinExistence type="predicted"/>
<dbReference type="InterPro" id="IPR010982">
    <property type="entry name" value="Lambda_DNA-bd_dom_sf"/>
</dbReference>
<keyword evidence="3" id="KW-0238">DNA-binding</keyword>